<feature type="domain" description="DUF5110" evidence="6">
    <location>
        <begin position="677"/>
        <end position="751"/>
    </location>
</feature>
<keyword evidence="3" id="KW-0732">Signal</keyword>
<feature type="signal peptide" evidence="3">
    <location>
        <begin position="1"/>
        <end position="20"/>
    </location>
</feature>
<keyword evidence="2" id="KW-0326">Glycosidase</keyword>
<protein>
    <submittedName>
        <fullName evidence="8">DUF4968 domain-containing protein</fullName>
    </submittedName>
</protein>
<feature type="chain" id="PRO_5046621082" evidence="3">
    <location>
        <begin position="21"/>
        <end position="805"/>
    </location>
</feature>
<dbReference type="InterPro" id="IPR013780">
    <property type="entry name" value="Glyco_hydro_b"/>
</dbReference>
<dbReference type="Gene3D" id="3.20.20.80">
    <property type="entry name" value="Glycosidases"/>
    <property type="match status" value="1"/>
</dbReference>
<dbReference type="SUPFAM" id="SSF51445">
    <property type="entry name" value="(Trans)glycosidases"/>
    <property type="match status" value="1"/>
</dbReference>
<dbReference type="SUPFAM" id="SSF51011">
    <property type="entry name" value="Glycosyl hydrolase domain"/>
    <property type="match status" value="1"/>
</dbReference>
<keyword evidence="2" id="KW-0378">Hydrolase</keyword>
<comment type="similarity">
    <text evidence="1 2">Belongs to the glycosyl hydrolase 31 family.</text>
</comment>
<dbReference type="InterPro" id="IPR000322">
    <property type="entry name" value="Glyco_hydro_31_TIM"/>
</dbReference>
<keyword evidence="9" id="KW-1185">Reference proteome</keyword>
<evidence type="ECO:0000259" key="5">
    <source>
        <dbReference type="Pfam" id="PF13802"/>
    </source>
</evidence>
<dbReference type="InterPro" id="IPR051816">
    <property type="entry name" value="Glycosyl_Hydrolase_31"/>
</dbReference>
<evidence type="ECO:0000256" key="2">
    <source>
        <dbReference type="RuleBase" id="RU361185"/>
    </source>
</evidence>
<evidence type="ECO:0000313" key="9">
    <source>
        <dbReference type="Proteomes" id="UP000663992"/>
    </source>
</evidence>
<dbReference type="Pfam" id="PF01055">
    <property type="entry name" value="Glyco_hydro_31_2nd"/>
    <property type="match status" value="1"/>
</dbReference>
<dbReference type="Pfam" id="PF17137">
    <property type="entry name" value="DUF5110"/>
    <property type="match status" value="1"/>
</dbReference>
<reference evidence="8 9" key="1">
    <citation type="submission" date="2021-03" db="EMBL/GenBank/DDBJ databases">
        <title>novel species isolated from a fishpond in China.</title>
        <authorList>
            <person name="Lu H."/>
            <person name="Cai Z."/>
        </authorList>
    </citation>
    <scope>NUCLEOTIDE SEQUENCE [LARGE SCALE GENOMIC DNA]</scope>
    <source>
        <strain evidence="8 9">Y57</strain>
    </source>
</reference>
<feature type="domain" description="Glycosyl hydrolase family 31 C-terminal" evidence="7">
    <location>
        <begin position="576"/>
        <end position="659"/>
    </location>
</feature>
<dbReference type="InterPro" id="IPR017853">
    <property type="entry name" value="GH"/>
</dbReference>
<dbReference type="EMBL" id="JAFKCS010000004">
    <property type="protein sequence ID" value="MBN7819560.1"/>
    <property type="molecule type" value="Genomic_DNA"/>
</dbReference>
<dbReference type="Gene3D" id="2.60.40.1180">
    <property type="entry name" value="Golgi alpha-mannosidase II"/>
    <property type="match status" value="2"/>
</dbReference>
<dbReference type="CDD" id="cd14752">
    <property type="entry name" value="GH31_N"/>
    <property type="match status" value="1"/>
</dbReference>
<evidence type="ECO:0000256" key="1">
    <source>
        <dbReference type="ARBA" id="ARBA00007806"/>
    </source>
</evidence>
<sequence>MILLRRCWALLWLLCFSLQAAEVQQASFDGQTLRLTTDEGLVSLTAYQNSVFEVLVQPKGETPLPSFAISEKARKANASYQEASDHLLLTNSGLTAKIQKSPLQISYYRDNQLLLAEEQGAFARQTLRGFRFRLQEQEKLLGGGQRVMGMDRRGQRLPLYNRAHYGYGSESKQMYYSLPMVLSSQHYMLAFDNTASGYLDLGHNETDILQFEAAAGRLAYLIAAGNDFPQLLEHFTAVTGRQPMPPRWALGNYASRFGYHTEEETRRVVEMFKADDIPLDAVVLDLYWFGKDIKGMMGNLDWDKEAFPQPEKMIADFAAGGVKTILITEPFVLTTSSKWQDAVNAGALAENLAGQTKRFDFYFGNTGLIDVFDPKAQDWFWQTYSKLLGQGVGGWWGDLGEPEVHPADTLHRLADGRQVSADEIHNAYGHQWAKMLFERHRQARPAERPFIMMRSGFVGSQRYGMIPWTGDVSRAWEGLKPQVELSLSMGLQGLAYTHSDLGGFAGGEEFDAELYTRWLQYGVFQPVYRPHAQEHIAPEPVFHDDTTKAIVRDFIKLRYALLPYNYSLSYLNSQSGMPLMRPLFMESGDLSQFNNTSSYLWGDAFLVTPVVEPGVKQVEVALPHGVWFDYFSGKRYAGNQRIQMATSMHTLPLLVRGGAFVPMVSPPATTQDYDSSELVLHYYADQAVSEGRGFMYDDDGQTFDAVAKKQYELLHFSAQQQGTKLSMQLKREAYQYQGMPTSRKIQMQIHNWSANPHSVQLNGYTLPMAANQGKFDALEQGAWRDGDTLRIKFDWVLPVHQLNIQ</sequence>
<feature type="domain" description="Glycoside hydrolase family 31 TIM barrel" evidence="4">
    <location>
        <begin position="243"/>
        <end position="568"/>
    </location>
</feature>
<dbReference type="InterPro" id="IPR048395">
    <property type="entry name" value="Glyco_hydro_31_C"/>
</dbReference>
<organism evidence="8 9">
    <name type="scientific">Bowmanella yangjiangensis</name>
    <dbReference type="NCBI Taxonomy" id="2811230"/>
    <lineage>
        <taxon>Bacteria</taxon>
        <taxon>Pseudomonadati</taxon>
        <taxon>Pseudomonadota</taxon>
        <taxon>Gammaproteobacteria</taxon>
        <taxon>Alteromonadales</taxon>
        <taxon>Alteromonadaceae</taxon>
        <taxon>Bowmanella</taxon>
    </lineage>
</organism>
<dbReference type="CDD" id="cd06598">
    <property type="entry name" value="GH31_transferase_CtsZ"/>
    <property type="match status" value="1"/>
</dbReference>
<dbReference type="Pfam" id="PF13802">
    <property type="entry name" value="Gal_mutarotas_2"/>
    <property type="match status" value="1"/>
</dbReference>
<evidence type="ECO:0000259" key="4">
    <source>
        <dbReference type="Pfam" id="PF01055"/>
    </source>
</evidence>
<dbReference type="Pfam" id="PF21365">
    <property type="entry name" value="Glyco_hydro_31_3rd"/>
    <property type="match status" value="1"/>
</dbReference>
<evidence type="ECO:0000313" key="8">
    <source>
        <dbReference type="EMBL" id="MBN7819560.1"/>
    </source>
</evidence>
<accession>A0ABS3CR76</accession>
<dbReference type="InterPro" id="IPR033403">
    <property type="entry name" value="DUF5110"/>
</dbReference>
<proteinExistence type="inferred from homology"/>
<dbReference type="InterPro" id="IPR025887">
    <property type="entry name" value="Glyco_hydro_31_N_dom"/>
</dbReference>
<dbReference type="InterPro" id="IPR011013">
    <property type="entry name" value="Gal_mutarotase_sf_dom"/>
</dbReference>
<dbReference type="Proteomes" id="UP000663992">
    <property type="component" value="Unassembled WGS sequence"/>
</dbReference>
<evidence type="ECO:0000256" key="3">
    <source>
        <dbReference type="SAM" id="SignalP"/>
    </source>
</evidence>
<comment type="caution">
    <text evidence="8">The sequence shown here is derived from an EMBL/GenBank/DDBJ whole genome shotgun (WGS) entry which is preliminary data.</text>
</comment>
<dbReference type="PANTHER" id="PTHR43863:SF2">
    <property type="entry name" value="MALTASE-GLUCOAMYLASE"/>
    <property type="match status" value="1"/>
</dbReference>
<dbReference type="Gene3D" id="2.60.40.1760">
    <property type="entry name" value="glycosyl hydrolase (family 31)"/>
    <property type="match status" value="1"/>
</dbReference>
<feature type="domain" description="Glycoside hydrolase family 31 N-terminal" evidence="5">
    <location>
        <begin position="42"/>
        <end position="200"/>
    </location>
</feature>
<name>A0ABS3CR76_9ALTE</name>
<dbReference type="PANTHER" id="PTHR43863">
    <property type="entry name" value="HYDROLASE, PUTATIVE (AFU_ORTHOLOGUE AFUA_1G03140)-RELATED"/>
    <property type="match status" value="1"/>
</dbReference>
<gene>
    <name evidence="8" type="ORF">J0A65_06770</name>
</gene>
<dbReference type="SUPFAM" id="SSF74650">
    <property type="entry name" value="Galactose mutarotase-like"/>
    <property type="match status" value="1"/>
</dbReference>
<evidence type="ECO:0000259" key="6">
    <source>
        <dbReference type="Pfam" id="PF17137"/>
    </source>
</evidence>
<evidence type="ECO:0000259" key="7">
    <source>
        <dbReference type="Pfam" id="PF21365"/>
    </source>
</evidence>